<evidence type="ECO:0000313" key="3">
    <source>
        <dbReference type="Proteomes" id="UP000036700"/>
    </source>
</evidence>
<dbReference type="STRING" id="445709.ABW99_11440"/>
<dbReference type="Pfam" id="PF08241">
    <property type="entry name" value="Methyltransf_11"/>
    <property type="match status" value="1"/>
</dbReference>
<name>A0A0G3ENT3_9BURK</name>
<dbReference type="OrthoDB" id="6191410at2"/>
<gene>
    <name evidence="2" type="ORF">ABW99_11440</name>
</gene>
<keyword evidence="3" id="KW-1185">Reference proteome</keyword>
<dbReference type="SUPFAM" id="SSF53335">
    <property type="entry name" value="S-adenosyl-L-methionine-dependent methyltransferases"/>
    <property type="match status" value="1"/>
</dbReference>
<evidence type="ECO:0000259" key="1">
    <source>
        <dbReference type="Pfam" id="PF08241"/>
    </source>
</evidence>
<dbReference type="PATRIC" id="fig|445709.3.peg.2430"/>
<organism evidence="2 3">
    <name type="scientific">Pandoraea thiooxydans</name>
    <dbReference type="NCBI Taxonomy" id="445709"/>
    <lineage>
        <taxon>Bacteria</taxon>
        <taxon>Pseudomonadati</taxon>
        <taxon>Pseudomonadota</taxon>
        <taxon>Betaproteobacteria</taxon>
        <taxon>Burkholderiales</taxon>
        <taxon>Burkholderiaceae</taxon>
        <taxon>Pandoraea</taxon>
    </lineage>
</organism>
<dbReference type="Gene3D" id="3.40.50.150">
    <property type="entry name" value="Vaccinia Virus protein VP39"/>
    <property type="match status" value="1"/>
</dbReference>
<protein>
    <submittedName>
        <fullName evidence="2">SAM-dependent methyltransferase</fullName>
    </submittedName>
</protein>
<dbReference type="InterPro" id="IPR029063">
    <property type="entry name" value="SAM-dependent_MTases_sf"/>
</dbReference>
<dbReference type="KEGG" id="ptx:ABW99_11440"/>
<accession>A0A0G3ENT3</accession>
<keyword evidence="2" id="KW-0489">Methyltransferase</keyword>
<dbReference type="Proteomes" id="UP000036700">
    <property type="component" value="Chromosome"/>
</dbReference>
<dbReference type="EMBL" id="CP011568">
    <property type="protein sequence ID" value="AKJ68738.1"/>
    <property type="molecule type" value="Genomic_DNA"/>
</dbReference>
<keyword evidence="2" id="KW-0808">Transferase</keyword>
<dbReference type="RefSeq" id="WP_047214603.1">
    <property type="nucleotide sequence ID" value="NZ_CP011568.3"/>
</dbReference>
<dbReference type="InterPro" id="IPR013216">
    <property type="entry name" value="Methyltransf_11"/>
</dbReference>
<evidence type="ECO:0000313" key="2">
    <source>
        <dbReference type="EMBL" id="AKJ68738.1"/>
    </source>
</evidence>
<dbReference type="GO" id="GO:0032259">
    <property type="term" value="P:methylation"/>
    <property type="evidence" value="ECO:0007669"/>
    <property type="project" value="UniProtKB-KW"/>
</dbReference>
<proteinExistence type="predicted"/>
<dbReference type="AlphaFoldDB" id="A0A0G3ENT3"/>
<reference evidence="3" key="1">
    <citation type="submission" date="2015-06" db="EMBL/GenBank/DDBJ databases">
        <authorList>
            <person name="Lim Y.L."/>
            <person name="Ee R."/>
            <person name="Yong D."/>
            <person name="How K.Y."/>
            <person name="Yin W.F."/>
            <person name="Chan K.G."/>
        </authorList>
    </citation>
    <scope>NUCLEOTIDE SEQUENCE [LARGE SCALE GENOMIC DNA]</scope>
    <source>
        <strain evidence="3">DSM 25325</strain>
    </source>
</reference>
<sequence length="278" mass="31862">MSDAKIIDWPAWLDSPPGRYVMAWEQAQFDHWVGDVFGYHALQLGLPELDALRENRMPYRGLVLPFRPQQRPAPAPVEVRAAAGCVHPHAHHARPVRDVLISRFDELPIATQSIDLAVLPHVLEFTENPHDILREVCRVLVPEGQIIITGFNNLSLWGAREQLARLSGKPFLPQPVDLIAFTRLKDWLKLLGFDLDRGRFGCYRPPMRREHWLARFSFLEAAGDRWWPIFGGVYGVRAVKRVRGMRLVGRVRKRILSLQPELKPVATPNTTHRDHPDS</sequence>
<dbReference type="GO" id="GO:0008757">
    <property type="term" value="F:S-adenosylmethionine-dependent methyltransferase activity"/>
    <property type="evidence" value="ECO:0007669"/>
    <property type="project" value="InterPro"/>
</dbReference>
<feature type="domain" description="Methyltransferase type 11" evidence="1">
    <location>
        <begin position="97"/>
        <end position="148"/>
    </location>
</feature>